<keyword evidence="4" id="KW-1185">Reference proteome</keyword>
<sequence length="1602" mass="178715">MAGKPRSKGPTPYLQRGMSEEISYEDILVAQYMNQIEKSPPKSKRDRDVPVSPYAIATLTGQEVKSRRPKSAVAARRKKRDPEMPGTWMHQPPTVAWEVTEDGEVEYVGPKPTAKPKRNRPMSAPVVRQRSGSVTSGTGSTFSHISRSMYSNSPGSVAGSTVRRNKPLYKKKPRTLCVQAFQNGNRDNYARVTAPDLQQLLDNCTAKLGLVSAARKLFLGDGEQVISPRQIKKDADIYVSCGEPFKDPYAAFQKREELRRSVSWALTGIVLPEDKSRGRTKPSLSKRMRTLVESQKRRILCFRNGDSSEGVEIVAGRFDEFLDDCTAKLNLDAGARRLFDWEGSEVKSFADVPVLDGILQPSGNVVLGPVWVTKGGERFSPKGPYNFALTLLMNTRERIKYSKAYKEELETQLGDQNMSSSKEIMSMSKNEVNSEIKEVDDHICELASVVPGLKQQIKKLSESVHDETGTESYKFQHISEIDANSRLLGKQGLRLKVYENGHTDGEAIIHFNLREAEKGIQGDSSQLMHRFLDACTSSQRLGDGAGGPAGRRIAKRVFLKDGKEVKDIHELEYDQEIWLSYGEEFKQLSSKLVQDSTLPHGSYKKTEYLLTLDRVSCMSLWDEKEIVQREPLMEDEKGQDKPTVWKVVKSFPPGTKRQLVALDMPGPQRLSYAQGLQGSRVDEGGYFLQSRERKNLVLYPEVSLEVKKKKGSKEVWPSDAQMWVITQSGLIYSKAMPQLALTRSERPLQAEYGDDKLIGCAVQLAKRAPGNPNQQWGFSATGQIYSISKPSLVFTHVGERHVTVVDPDSQATRPSDESVEPQKEEEELGSNLASLHFMDLDEKNGAIELEPSLPPAQAEDENTGPGLSDLKDEFSGQRYAIALFPKLSGKHPCSGTQRWAIKQEDLSTIGQWKHTTVSNPEWNKRALSWPVTNDGTWNTEFTWPMEGFLLPFAPPVKRSSEKKSSAPGSTTRLRVLRNGEADTSKAVIVVGPDLTNMWRDVNDASPKKKNKAKRSGCHSSTDVSGVYDADSCHPLDLKRLELELFMDQCTEALSLPFAARRLFDEEGRDVMCISDLSRDQLVFASCGESWTDPKLSYSDQQRRALLMNLASDIARIRQYIALRDPHDLVLGVEGPVAPGAGLIVNTCMLTQADREKLMNKPSDEEDEQTNGNENNSPGVELSYSISAHERSHQRAEERLKSMRWSWENARTSKGGQSCDDPDATGDFEDEVTFSDPHLQKKFRRHSLKTLDTKTEPSDSSFRQRFHYTSDGFIHLKRNSSLVLGLEDSSEVLVFPLVTKELKEIFLKEAFFLQSKSSNEVLLCKKKVEDPSQRWVISDDGEKRRIGVLIGYIIIFTCGQNRIFCSTTRSKPLDVSQFAHESSKSIVFHFERFVFNFYIKISFSLNGAQEQKSISLRSKPDLVLTVTTPPLGNDPFTRDEALDFGYRGSVIIVANRKSHGNGNAHQLWTYDRATGFIDAFSTDTTNKEITAANKANVCTYALLGPKALHQPVSADRGILADTKRLLGALGSWHIADRGILADTKRLLGALGSCISADRGILADTKCLLGALGSDVSADRGILAANKRLLGALGSWFIGWHLIV</sequence>
<feature type="compositionally biased region" description="Low complexity" evidence="1">
    <location>
        <begin position="131"/>
        <end position="143"/>
    </location>
</feature>
<name>A7SEY8_NEMVE</name>
<dbReference type="InterPro" id="IPR056415">
    <property type="entry name" value="DCX2_DCDC1"/>
</dbReference>
<reference evidence="3 4" key="1">
    <citation type="journal article" date="2007" name="Science">
        <title>Sea anemone genome reveals ancestral eumetazoan gene repertoire and genomic organization.</title>
        <authorList>
            <person name="Putnam N.H."/>
            <person name="Srivastava M."/>
            <person name="Hellsten U."/>
            <person name="Dirks B."/>
            <person name="Chapman J."/>
            <person name="Salamov A."/>
            <person name="Terry A."/>
            <person name="Shapiro H."/>
            <person name="Lindquist E."/>
            <person name="Kapitonov V.V."/>
            <person name="Jurka J."/>
            <person name="Genikhovich G."/>
            <person name="Grigoriev I.V."/>
            <person name="Lucas S.M."/>
            <person name="Steele R.E."/>
            <person name="Finnerty J.R."/>
            <person name="Technau U."/>
            <person name="Martindale M.Q."/>
            <person name="Rokhsar D.S."/>
        </authorList>
    </citation>
    <scope>NUCLEOTIDE SEQUENCE [LARGE SCALE GENOMIC DNA]</scope>
    <source>
        <strain evidence="4">CH2 X CH6</strain>
    </source>
</reference>
<dbReference type="HOGENOM" id="CLU_002381_0_0_1"/>
<dbReference type="PROSITE" id="PS50231">
    <property type="entry name" value="RICIN_B_LECTIN"/>
    <property type="match status" value="1"/>
</dbReference>
<dbReference type="Proteomes" id="UP000001593">
    <property type="component" value="Unassembled WGS sequence"/>
</dbReference>
<feature type="domain" description="Doublecortin" evidence="2">
    <location>
        <begin position="297"/>
        <end position="381"/>
    </location>
</feature>
<dbReference type="STRING" id="45351.A7SEY8"/>
<dbReference type="GO" id="GO:0030496">
    <property type="term" value="C:midbody"/>
    <property type="evidence" value="ECO:0000318"/>
    <property type="project" value="GO_Central"/>
</dbReference>
<dbReference type="SUPFAM" id="SSF89837">
    <property type="entry name" value="Doublecortin (DC)"/>
    <property type="match status" value="3"/>
</dbReference>
<feature type="region of interest" description="Disordered" evidence="1">
    <location>
        <begin position="60"/>
        <end position="90"/>
    </location>
</feature>
<dbReference type="CDD" id="cd17157">
    <property type="entry name" value="DCX2_DCDC5"/>
    <property type="match status" value="1"/>
</dbReference>
<feature type="compositionally biased region" description="Basic residues" evidence="1">
    <location>
        <begin position="1007"/>
        <end position="1016"/>
    </location>
</feature>
<dbReference type="Pfam" id="PF25510">
    <property type="entry name" value="Ubiquitin_DCDC1"/>
    <property type="match status" value="1"/>
</dbReference>
<dbReference type="InterPro" id="IPR035992">
    <property type="entry name" value="Ricin_B-like_lectins"/>
</dbReference>
<evidence type="ECO:0000313" key="4">
    <source>
        <dbReference type="Proteomes" id="UP000001593"/>
    </source>
</evidence>
<dbReference type="GO" id="GO:0008017">
    <property type="term" value="F:microtubule binding"/>
    <property type="evidence" value="ECO:0000318"/>
    <property type="project" value="GO_Central"/>
</dbReference>
<dbReference type="GO" id="GO:1902412">
    <property type="term" value="P:regulation of mitotic cytokinesis"/>
    <property type="evidence" value="ECO:0000318"/>
    <property type="project" value="GO_Central"/>
</dbReference>
<dbReference type="GO" id="GO:0035556">
    <property type="term" value="P:intracellular signal transduction"/>
    <property type="evidence" value="ECO:0007669"/>
    <property type="project" value="InterPro"/>
</dbReference>
<dbReference type="InterPro" id="IPR003533">
    <property type="entry name" value="Doublecortin_dom"/>
</dbReference>
<protein>
    <recommendedName>
        <fullName evidence="2">Doublecortin domain-containing protein</fullName>
    </recommendedName>
</protein>
<dbReference type="InterPro" id="IPR043188">
    <property type="entry name" value="DCDC1"/>
</dbReference>
<feature type="region of interest" description="Disordered" evidence="1">
    <location>
        <begin position="108"/>
        <end position="161"/>
    </location>
</feature>
<gene>
    <name evidence="3" type="ORF">NEMVEDRAFT_v1g211238</name>
</gene>
<feature type="domain" description="Doublecortin" evidence="2">
    <location>
        <begin position="493"/>
        <end position="591"/>
    </location>
</feature>
<evidence type="ECO:0000313" key="3">
    <source>
        <dbReference type="EMBL" id="EDO37720.1"/>
    </source>
</evidence>
<evidence type="ECO:0000256" key="1">
    <source>
        <dbReference type="SAM" id="MobiDB-lite"/>
    </source>
</evidence>
<organism evidence="3 4">
    <name type="scientific">Nematostella vectensis</name>
    <name type="common">Starlet sea anemone</name>
    <dbReference type="NCBI Taxonomy" id="45351"/>
    <lineage>
        <taxon>Eukaryota</taxon>
        <taxon>Metazoa</taxon>
        <taxon>Cnidaria</taxon>
        <taxon>Anthozoa</taxon>
        <taxon>Hexacorallia</taxon>
        <taxon>Actiniaria</taxon>
        <taxon>Edwardsiidae</taxon>
        <taxon>Nematostella</taxon>
    </lineage>
</organism>
<dbReference type="Gene3D" id="3.10.20.230">
    <property type="entry name" value="Doublecortin domain"/>
    <property type="match status" value="2"/>
</dbReference>
<dbReference type="InParanoid" id="A7SEY8"/>
<dbReference type="InterPro" id="IPR057424">
    <property type="entry name" value="Ubiquitin_DCDC1"/>
</dbReference>
<proteinExistence type="predicted"/>
<dbReference type="PROSITE" id="PS50309">
    <property type="entry name" value="DC"/>
    <property type="match status" value="3"/>
</dbReference>
<accession>A7SEY8</accession>
<feature type="compositionally biased region" description="Polar residues" evidence="1">
    <location>
        <begin position="144"/>
        <end position="159"/>
    </location>
</feature>
<dbReference type="PANTHER" id="PTHR46302">
    <property type="entry name" value="DOUBLECORTIN DOMAIN-CONTAINING PROTEIN 1"/>
    <property type="match status" value="1"/>
</dbReference>
<feature type="region of interest" description="Disordered" evidence="1">
    <location>
        <begin position="1000"/>
        <end position="1021"/>
    </location>
</feature>
<dbReference type="PANTHER" id="PTHR46302:SF3">
    <property type="entry name" value="DOUBLECORTIN DOMAIN-CONTAINING PROTEIN 1"/>
    <property type="match status" value="1"/>
</dbReference>
<dbReference type="PhylomeDB" id="A7SEY8"/>
<dbReference type="Pfam" id="PF24478">
    <property type="entry name" value="DCX2_DCDC1"/>
    <property type="match status" value="1"/>
</dbReference>
<dbReference type="EMBL" id="DS469640">
    <property type="protein sequence ID" value="EDO37720.1"/>
    <property type="molecule type" value="Genomic_DNA"/>
</dbReference>
<feature type="domain" description="Doublecortin" evidence="2">
    <location>
        <begin position="193"/>
        <end position="242"/>
    </location>
</feature>
<feature type="compositionally biased region" description="Basic residues" evidence="1">
    <location>
        <begin position="67"/>
        <end position="79"/>
    </location>
</feature>
<dbReference type="InterPro" id="IPR036572">
    <property type="entry name" value="Doublecortin_dom_sf"/>
</dbReference>
<dbReference type="SUPFAM" id="SSF50370">
    <property type="entry name" value="Ricin B-like lectins"/>
    <property type="match status" value="1"/>
</dbReference>
<evidence type="ECO:0000259" key="2">
    <source>
        <dbReference type="PROSITE" id="PS50309"/>
    </source>
</evidence>
<feature type="region of interest" description="Disordered" evidence="1">
    <location>
        <begin position="1158"/>
        <end position="1180"/>
    </location>
</feature>
<feature type="region of interest" description="Disordered" evidence="1">
    <location>
        <begin position="806"/>
        <end position="828"/>
    </location>
</feature>
<dbReference type="eggNOG" id="ENOG502QW8Q">
    <property type="taxonomic scope" value="Eukaryota"/>
</dbReference>